<protein>
    <submittedName>
        <fullName evidence="2">Uncharacterized protein</fullName>
    </submittedName>
</protein>
<comment type="caution">
    <text evidence="2">The sequence shown here is derived from an EMBL/GenBank/DDBJ whole genome shotgun (WGS) entry which is preliminary data.</text>
</comment>
<dbReference type="PANTHER" id="PTHR34659:SF1">
    <property type="entry name" value="PROTEIN EGT2"/>
    <property type="match status" value="1"/>
</dbReference>
<dbReference type="GO" id="GO:0006950">
    <property type="term" value="P:response to stress"/>
    <property type="evidence" value="ECO:0007669"/>
    <property type="project" value="TreeGrafter"/>
</dbReference>
<reference evidence="2 3" key="1">
    <citation type="journal article" date="2019" name="Genome Biol. Evol.">
        <title>The Rhododendron genome and chromosomal organization provide insight into shared whole-genome duplications across the heath family (Ericaceae).</title>
        <authorList>
            <person name="Soza V.L."/>
            <person name="Lindsley D."/>
            <person name="Waalkes A."/>
            <person name="Ramage E."/>
            <person name="Patwardhan R.P."/>
            <person name="Burton J.N."/>
            <person name="Adey A."/>
            <person name="Kumar A."/>
            <person name="Qiu R."/>
            <person name="Shendure J."/>
            <person name="Hall B."/>
        </authorList>
    </citation>
    <scope>NUCLEOTIDE SEQUENCE [LARGE SCALE GENOMIC DNA]</scope>
    <source>
        <strain evidence="2">RSF 1966-606</strain>
    </source>
</reference>
<evidence type="ECO:0000313" key="2">
    <source>
        <dbReference type="EMBL" id="KAE9456379.1"/>
    </source>
</evidence>
<dbReference type="EMBL" id="QEFC01001728">
    <property type="protein sequence ID" value="KAE9456379.1"/>
    <property type="molecule type" value="Genomic_DNA"/>
</dbReference>
<dbReference type="AlphaFoldDB" id="A0A6A4LLU2"/>
<feature type="non-terminal residue" evidence="2">
    <location>
        <position position="1"/>
    </location>
</feature>
<dbReference type="Proteomes" id="UP000428333">
    <property type="component" value="Linkage Group LG07"/>
</dbReference>
<feature type="region of interest" description="Disordered" evidence="1">
    <location>
        <begin position="565"/>
        <end position="588"/>
    </location>
</feature>
<dbReference type="OrthoDB" id="1644512at2759"/>
<proteinExistence type="predicted"/>
<evidence type="ECO:0000256" key="1">
    <source>
        <dbReference type="SAM" id="MobiDB-lite"/>
    </source>
</evidence>
<dbReference type="InterPro" id="IPR053273">
    <property type="entry name" value="CST_Regulator"/>
</dbReference>
<dbReference type="GO" id="GO:0005776">
    <property type="term" value="C:autophagosome"/>
    <property type="evidence" value="ECO:0007669"/>
    <property type="project" value="TreeGrafter"/>
</dbReference>
<gene>
    <name evidence="2" type="ORF">C3L33_11720</name>
</gene>
<dbReference type="PANTHER" id="PTHR34659">
    <property type="entry name" value="BNAA05G11610D PROTEIN"/>
    <property type="match status" value="1"/>
</dbReference>
<name>A0A6A4LLU2_9ERIC</name>
<sequence length="588" mass="64708">MLTFLSSSIVHAPCGLVLHLCTCPLHQGELSFVGDPLYIVNLLHLCFQIPSKYPAPGALKSHHVCLSSVTYLKMDLKFKGKKWVGNIYQKFEAICHEVDDFVSQDTVKYVGNQVHTVGDSVKRFYADVVQDIIPSSTGKPGKHEAQAVYSAQNNSIETPVRSMIALEENPVYTNINQSPVEEYPIYPLKNTHQHLIPPPSADQVKLAELDLSLGPEFNALNDKKFHTVLEEKDTKEELVDKKSDILVEANDTEKAVIDEKSLVVVEENGAKVEPSQPEEFELICTENKNVNEALLLSKYIAEKSGIRSEVPTATLLCSTQEEKVDCINFLDDVECVSNTSSLLTPSEMSSSVVSSESRIPEVGLISTSSSLSIAAHGMLDFSDENVIRAVSDLSDALSSSHSFPVLFCENKDADMGLTKVADMGLTFSGSALSLESKDISTAEDTASLAGSSANTHCYECAQLEVLMSSLEIGEADNCRVDITDPSLESIELSEMAKPDEGCVVLGRRLLYADSCRAQRHRSYKKILQDAFASKKRIRKEYEQLGIQYGDIDIGSIQQQPLNLLPPSSTLDSKKSSSQETWDPEWELL</sequence>
<organism evidence="2 3">
    <name type="scientific">Rhododendron williamsianum</name>
    <dbReference type="NCBI Taxonomy" id="262921"/>
    <lineage>
        <taxon>Eukaryota</taxon>
        <taxon>Viridiplantae</taxon>
        <taxon>Streptophyta</taxon>
        <taxon>Embryophyta</taxon>
        <taxon>Tracheophyta</taxon>
        <taxon>Spermatophyta</taxon>
        <taxon>Magnoliopsida</taxon>
        <taxon>eudicotyledons</taxon>
        <taxon>Gunneridae</taxon>
        <taxon>Pentapetalae</taxon>
        <taxon>asterids</taxon>
        <taxon>Ericales</taxon>
        <taxon>Ericaceae</taxon>
        <taxon>Ericoideae</taxon>
        <taxon>Rhodoreae</taxon>
        <taxon>Rhododendron</taxon>
    </lineage>
</organism>
<keyword evidence="3" id="KW-1185">Reference proteome</keyword>
<accession>A0A6A4LLU2</accession>
<dbReference type="GO" id="GO:0061908">
    <property type="term" value="C:phagophore"/>
    <property type="evidence" value="ECO:0007669"/>
    <property type="project" value="TreeGrafter"/>
</dbReference>
<evidence type="ECO:0000313" key="3">
    <source>
        <dbReference type="Proteomes" id="UP000428333"/>
    </source>
</evidence>